<evidence type="ECO:0000256" key="3">
    <source>
        <dbReference type="ARBA" id="ARBA00022490"/>
    </source>
</evidence>
<dbReference type="GO" id="GO:0003777">
    <property type="term" value="F:microtubule motor activity"/>
    <property type="evidence" value="ECO:0007669"/>
    <property type="project" value="InterPro"/>
</dbReference>
<dbReference type="PROSITE" id="PS00411">
    <property type="entry name" value="KINESIN_MOTOR_1"/>
    <property type="match status" value="1"/>
</dbReference>
<feature type="coiled-coil region" evidence="12">
    <location>
        <begin position="342"/>
        <end position="418"/>
    </location>
</feature>
<keyword evidence="3" id="KW-0963">Cytoplasm</keyword>
<dbReference type="FunFam" id="3.40.850.10:FF:000029">
    <property type="entry name" value="Kinesin-like protein KIF17"/>
    <property type="match status" value="1"/>
</dbReference>
<evidence type="ECO:0000256" key="11">
    <source>
        <dbReference type="RuleBase" id="RU000394"/>
    </source>
</evidence>
<dbReference type="InterPro" id="IPR027417">
    <property type="entry name" value="P-loop_NTPase"/>
</dbReference>
<feature type="binding site" evidence="10">
    <location>
        <begin position="87"/>
        <end position="94"/>
    </location>
    <ligand>
        <name>ATP</name>
        <dbReference type="ChEBI" id="CHEBI:30616"/>
    </ligand>
</feature>
<dbReference type="GO" id="GO:0007018">
    <property type="term" value="P:microtubule-based movement"/>
    <property type="evidence" value="ECO:0007669"/>
    <property type="project" value="InterPro"/>
</dbReference>
<evidence type="ECO:0000259" key="13">
    <source>
        <dbReference type="PROSITE" id="PS50067"/>
    </source>
</evidence>
<dbReference type="InterPro" id="IPR019821">
    <property type="entry name" value="Kinesin_motor_CS"/>
</dbReference>
<evidence type="ECO:0000256" key="12">
    <source>
        <dbReference type="SAM" id="Coils"/>
    </source>
</evidence>
<dbReference type="SUPFAM" id="SSF52540">
    <property type="entry name" value="P-loop containing nucleoside triphosphate hydrolases"/>
    <property type="match status" value="1"/>
</dbReference>
<dbReference type="GO" id="GO:0005524">
    <property type="term" value="F:ATP binding"/>
    <property type="evidence" value="ECO:0007669"/>
    <property type="project" value="UniProtKB-UniRule"/>
</dbReference>
<evidence type="ECO:0000256" key="6">
    <source>
        <dbReference type="ARBA" id="ARBA00022840"/>
    </source>
</evidence>
<sequence>MAESVRVICRCRPLNNREINLNSQICVQMDQSCGQVILQGETGCPKQFTFDGVYYMDATAEQIYNEIVYPLVESVIQGYNGTIFAYGQTGSGKTYSMQGDDNITSQKGIIPRAFEHIFEATATTDDAKFLVHASYLEIYNEEVHDLLSTNHTKKLEIKEHSERGIYVAGLSMHVCHDYKACQRLMKKGSENRHVGATLMNKDSSRSHSIFTVYVEVALNNGSIRIGKLNLVDLAGSERQAKTGTTGDRFKEATKINLSLSALGNVISAFVDGKSKHIPYRDSKLTRLLKDSLGGNMKTIMLACVSPSSDNYDETLSTLRYANRAKNIKNKPKINEDPKDALLREYQEEIQRLKIMIQRDNSTNLNSNELDEEREQLKAEFNAAINELRLQYQNEQKSKAKLQEEYAILKEQYEKAAEALQYDRNLDVGEAKKRLQILEKQFVGGEQANNEALKEQRQFKMKEAEKKMKRLAAALNVHSDDPLLHVYSSTQEKLEAITGQYNKAKFKIQSLENDIEDLHGEFELDRLDYLETIRKQDQQVKLLQQILDKIHSTLKKDCNYFNMEKIKRDAMWNEDQGKWILPDLIIRHTTLPYAVAPATTGSLVDSHNLLRSNTTNDLSKLKQRLAKSAEENIASNYFKPFSRDGLINKYKADQNRTIDLQLDKYSLPKKQTCNDLLKGVVYTDDIYDKPTIFRKPQRLEALSVQLK</sequence>
<evidence type="ECO:0000256" key="10">
    <source>
        <dbReference type="PROSITE-ProRule" id="PRU00283"/>
    </source>
</evidence>
<dbReference type="PANTHER" id="PTHR47969">
    <property type="entry name" value="CHROMOSOME-ASSOCIATED KINESIN KIF4A-RELATED"/>
    <property type="match status" value="1"/>
</dbReference>
<evidence type="ECO:0000256" key="1">
    <source>
        <dbReference type="ARBA" id="ARBA00004138"/>
    </source>
</evidence>
<accession>A0A8J2PZ49</accession>
<comment type="similarity">
    <text evidence="10 11">Belongs to the TRAFAC class myosin-kinesin ATPase superfamily. Kinesin family.</text>
</comment>
<keyword evidence="6 10" id="KW-0067">ATP-binding</keyword>
<dbReference type="InterPro" id="IPR036961">
    <property type="entry name" value="Kinesin_motor_dom_sf"/>
</dbReference>
<evidence type="ECO:0000256" key="7">
    <source>
        <dbReference type="ARBA" id="ARBA00023054"/>
    </source>
</evidence>
<evidence type="ECO:0000313" key="15">
    <source>
        <dbReference type="Proteomes" id="UP000746747"/>
    </source>
</evidence>
<dbReference type="PANTHER" id="PTHR47969:SF21">
    <property type="entry name" value="KINESIN-LIKE PROTEIN"/>
    <property type="match status" value="1"/>
</dbReference>
<dbReference type="AlphaFoldDB" id="A0A8J2PZ49"/>
<keyword evidence="15" id="KW-1185">Reference proteome</keyword>
<keyword evidence="7 12" id="KW-0175">Coiled coil</keyword>
<dbReference type="SMART" id="SM00129">
    <property type="entry name" value="KISc"/>
    <property type="match status" value="1"/>
</dbReference>
<dbReference type="GO" id="GO:0008017">
    <property type="term" value="F:microtubule binding"/>
    <property type="evidence" value="ECO:0007669"/>
    <property type="project" value="InterPro"/>
</dbReference>
<evidence type="ECO:0000313" key="14">
    <source>
        <dbReference type="EMBL" id="CAG9533389.1"/>
    </source>
</evidence>
<dbReference type="PROSITE" id="PS50067">
    <property type="entry name" value="KINESIN_MOTOR_2"/>
    <property type="match status" value="1"/>
</dbReference>
<dbReference type="OrthoDB" id="3176171at2759"/>
<comment type="caution">
    <text evidence="14">The sequence shown here is derived from an EMBL/GenBank/DDBJ whole genome shotgun (WGS) entry which is preliminary data.</text>
</comment>
<keyword evidence="4 11" id="KW-0493">Microtubule</keyword>
<keyword evidence="8 10" id="KW-0505">Motor protein</keyword>
<proteinExistence type="inferred from homology"/>
<dbReference type="GO" id="GO:0005929">
    <property type="term" value="C:cilium"/>
    <property type="evidence" value="ECO:0007669"/>
    <property type="project" value="UniProtKB-SubCell"/>
</dbReference>
<evidence type="ECO:0000256" key="8">
    <source>
        <dbReference type="ARBA" id="ARBA00023175"/>
    </source>
</evidence>
<comment type="subcellular location">
    <subcellularLocation>
        <location evidence="1">Cell projection</location>
        <location evidence="1">Cilium</location>
    </subcellularLocation>
    <subcellularLocation>
        <location evidence="2">Cytoplasm</location>
        <location evidence="2">Cytoskeleton</location>
    </subcellularLocation>
</comment>
<reference evidence="14" key="1">
    <citation type="submission" date="2021-09" db="EMBL/GenBank/DDBJ databases">
        <authorList>
            <consortium name="Pathogen Informatics"/>
        </authorList>
    </citation>
    <scope>NUCLEOTIDE SEQUENCE</scope>
</reference>
<organism evidence="14 15">
    <name type="scientific">Cercopithifilaria johnstoni</name>
    <dbReference type="NCBI Taxonomy" id="2874296"/>
    <lineage>
        <taxon>Eukaryota</taxon>
        <taxon>Metazoa</taxon>
        <taxon>Ecdysozoa</taxon>
        <taxon>Nematoda</taxon>
        <taxon>Chromadorea</taxon>
        <taxon>Rhabditida</taxon>
        <taxon>Spirurina</taxon>
        <taxon>Spiruromorpha</taxon>
        <taxon>Filarioidea</taxon>
        <taxon>Onchocercidae</taxon>
        <taxon>Cercopithifilaria</taxon>
    </lineage>
</organism>
<evidence type="ECO:0000256" key="4">
    <source>
        <dbReference type="ARBA" id="ARBA00022701"/>
    </source>
</evidence>
<evidence type="ECO:0000256" key="2">
    <source>
        <dbReference type="ARBA" id="ARBA00004245"/>
    </source>
</evidence>
<evidence type="ECO:0000256" key="5">
    <source>
        <dbReference type="ARBA" id="ARBA00022741"/>
    </source>
</evidence>
<feature type="domain" description="Kinesin motor" evidence="13">
    <location>
        <begin position="4"/>
        <end position="327"/>
    </location>
</feature>
<protein>
    <recommendedName>
        <fullName evidence="11">Kinesin-like protein</fullName>
    </recommendedName>
</protein>
<gene>
    <name evidence="14" type="ORF">CJOHNSTONI_LOCUS3620</name>
</gene>
<dbReference type="InterPro" id="IPR001752">
    <property type="entry name" value="Kinesin_motor_dom"/>
</dbReference>
<dbReference type="Pfam" id="PF00225">
    <property type="entry name" value="Kinesin"/>
    <property type="match status" value="1"/>
</dbReference>
<dbReference type="Gene3D" id="3.40.850.10">
    <property type="entry name" value="Kinesin motor domain"/>
    <property type="match status" value="1"/>
</dbReference>
<dbReference type="GO" id="GO:0005874">
    <property type="term" value="C:microtubule"/>
    <property type="evidence" value="ECO:0007669"/>
    <property type="project" value="UniProtKB-KW"/>
</dbReference>
<keyword evidence="9" id="KW-0206">Cytoskeleton</keyword>
<keyword evidence="5 10" id="KW-0547">Nucleotide-binding</keyword>
<dbReference type="EMBL" id="CAKAEH010001243">
    <property type="protein sequence ID" value="CAG9533389.1"/>
    <property type="molecule type" value="Genomic_DNA"/>
</dbReference>
<dbReference type="Proteomes" id="UP000746747">
    <property type="component" value="Unassembled WGS sequence"/>
</dbReference>
<dbReference type="PRINTS" id="PR00380">
    <property type="entry name" value="KINESINHEAVY"/>
</dbReference>
<name>A0A8J2PZ49_9BILA</name>
<evidence type="ECO:0000256" key="9">
    <source>
        <dbReference type="ARBA" id="ARBA00023212"/>
    </source>
</evidence>
<dbReference type="InterPro" id="IPR027640">
    <property type="entry name" value="Kinesin-like_fam"/>
</dbReference>
<feature type="coiled-coil region" evidence="12">
    <location>
        <begin position="449"/>
        <end position="520"/>
    </location>
</feature>